<evidence type="ECO:0000313" key="1">
    <source>
        <dbReference type="EnsemblMetazoa" id="PPA04554.1"/>
    </source>
</evidence>
<name>A0A2A6B6R4_PRIPA</name>
<accession>A0A2A6B6R4</accession>
<dbReference type="PANTHER" id="PTHR34721">
    <property type="entry name" value="PROTEIN CBG09734"/>
    <property type="match status" value="1"/>
</dbReference>
<dbReference type="Proteomes" id="UP000005239">
    <property type="component" value="Unassembled WGS sequence"/>
</dbReference>
<dbReference type="PANTHER" id="PTHR34721:SF3">
    <property type="entry name" value="ACTIVIN_RECP DOMAIN-CONTAINING PROTEIN-RELATED"/>
    <property type="match status" value="1"/>
</dbReference>
<proteinExistence type="predicted"/>
<sequence length="245" mass="27586">MRIFILISQSLHSPLFPSSRVVARFHLLPSFPILDRTRYRLPYPVMRFLPILLISLALLPLSTALWCHSEKIGKGKVTMRRHDEDCDKEIDFCFTSEYIGGPEKNRGCSEAGKCTSDGCTTEELEDGREKRRCCCKGNCCNGLEKRYWCPKEFSKDGYSLPKKMVPCDEFCATEEYLRTKEKVKSSERPRPGHCKSAGCFEDPEAIMKTRTCCFAASETSAPPDPHFPVPLSFVALAAAVIGARV</sequence>
<evidence type="ECO:0000313" key="2">
    <source>
        <dbReference type="Proteomes" id="UP000005239"/>
    </source>
</evidence>
<accession>A0A8R1Y7F7</accession>
<keyword evidence="2" id="KW-1185">Reference proteome</keyword>
<gene>
    <name evidence="1" type="primary">WBGene00094108</name>
</gene>
<reference evidence="1" key="2">
    <citation type="submission" date="2022-06" db="UniProtKB">
        <authorList>
            <consortium name="EnsemblMetazoa"/>
        </authorList>
    </citation>
    <scope>IDENTIFICATION</scope>
    <source>
        <strain evidence="1">PS312</strain>
    </source>
</reference>
<reference evidence="2" key="1">
    <citation type="journal article" date="2008" name="Nat. Genet.">
        <title>The Pristionchus pacificus genome provides a unique perspective on nematode lifestyle and parasitism.</title>
        <authorList>
            <person name="Dieterich C."/>
            <person name="Clifton S.W."/>
            <person name="Schuster L.N."/>
            <person name="Chinwalla A."/>
            <person name="Delehaunty K."/>
            <person name="Dinkelacker I."/>
            <person name="Fulton L."/>
            <person name="Fulton R."/>
            <person name="Godfrey J."/>
            <person name="Minx P."/>
            <person name="Mitreva M."/>
            <person name="Roeseler W."/>
            <person name="Tian H."/>
            <person name="Witte H."/>
            <person name="Yang S.P."/>
            <person name="Wilson R.K."/>
            <person name="Sommer R.J."/>
        </authorList>
    </citation>
    <scope>NUCLEOTIDE SEQUENCE [LARGE SCALE GENOMIC DNA]</scope>
    <source>
        <strain evidence="2">PS312</strain>
    </source>
</reference>
<dbReference type="AlphaFoldDB" id="A0A2A6B6R4"/>
<dbReference type="EnsemblMetazoa" id="PPA04554.1">
    <property type="protein sequence ID" value="PPA04554.1"/>
    <property type="gene ID" value="WBGene00094108"/>
</dbReference>
<organism evidence="1 2">
    <name type="scientific">Pristionchus pacificus</name>
    <name type="common">Parasitic nematode worm</name>
    <dbReference type="NCBI Taxonomy" id="54126"/>
    <lineage>
        <taxon>Eukaryota</taxon>
        <taxon>Metazoa</taxon>
        <taxon>Ecdysozoa</taxon>
        <taxon>Nematoda</taxon>
        <taxon>Chromadorea</taxon>
        <taxon>Rhabditida</taxon>
        <taxon>Rhabditina</taxon>
        <taxon>Diplogasteromorpha</taxon>
        <taxon>Diplogasteroidea</taxon>
        <taxon>Neodiplogasteridae</taxon>
        <taxon>Pristionchus</taxon>
    </lineage>
</organism>
<protein>
    <submittedName>
        <fullName evidence="1">Uncharacterized protein</fullName>
    </submittedName>
</protein>